<proteinExistence type="predicted"/>
<reference evidence="2" key="1">
    <citation type="journal article" date="2021" name="Microb. Physiol.">
        <title>Proteogenomic Insights into the Physiology of Marine, Sulfate-Reducing, Filamentous Desulfonema limicola and Desulfonema magnum.</title>
        <authorList>
            <person name="Schnaars V."/>
            <person name="Wohlbrand L."/>
            <person name="Scheve S."/>
            <person name="Hinrichs C."/>
            <person name="Reinhardt R."/>
            <person name="Rabus R."/>
        </authorList>
    </citation>
    <scope>NUCLEOTIDE SEQUENCE</scope>
    <source>
        <strain evidence="2">5ac10</strain>
    </source>
</reference>
<dbReference type="InterPro" id="IPR006674">
    <property type="entry name" value="HD_domain"/>
</dbReference>
<evidence type="ECO:0000313" key="2">
    <source>
        <dbReference type="EMBL" id="QTA78360.1"/>
    </source>
</evidence>
<dbReference type="RefSeq" id="WP_207690228.1">
    <property type="nucleotide sequence ID" value="NZ_CP061799.1"/>
</dbReference>
<dbReference type="Pfam" id="PF01966">
    <property type="entry name" value="HD"/>
    <property type="match status" value="1"/>
</dbReference>
<dbReference type="Gene3D" id="1.10.3210.10">
    <property type="entry name" value="Hypothetical protein af1432"/>
    <property type="match status" value="1"/>
</dbReference>
<dbReference type="SUPFAM" id="SSF109604">
    <property type="entry name" value="HD-domain/PDEase-like"/>
    <property type="match status" value="1"/>
</dbReference>
<organism evidence="2 3">
    <name type="scientific">Desulfonema limicola</name>
    <dbReference type="NCBI Taxonomy" id="45656"/>
    <lineage>
        <taxon>Bacteria</taxon>
        <taxon>Pseudomonadati</taxon>
        <taxon>Thermodesulfobacteriota</taxon>
        <taxon>Desulfobacteria</taxon>
        <taxon>Desulfobacterales</taxon>
        <taxon>Desulfococcaceae</taxon>
        <taxon>Desulfonema</taxon>
    </lineage>
</organism>
<sequence>MSSSENIKAYIHIRKYAREIASRFSSPVFYKKFKDANNFSSNFFKTNSIVRELREFVFTRLENDFGHGLKHAVKVSLDAGALMIIECTPGGYSNEEIRRRVCIAQCAGLLHDIKRKEKNHAAAGAVYAAEVLKSYPFTPAEIQDICNAIHNHEAFKEILTFDRPERTLLSDCLYDADKFRWGSDNFTDTVWDMVMFSQTPLKEFIKRYPDGMKSLERIKNTFRSNTGKKYGPEFIDIGLAIGKELFKIIQDEFS</sequence>
<evidence type="ECO:0000313" key="3">
    <source>
        <dbReference type="Proteomes" id="UP000663720"/>
    </source>
</evidence>
<dbReference type="AlphaFoldDB" id="A0A975GEP9"/>
<feature type="domain" description="HD" evidence="1">
    <location>
        <begin position="97"/>
        <end position="179"/>
    </location>
</feature>
<accession>A0A975GEP9</accession>
<dbReference type="KEGG" id="dli:dnl_05820"/>
<dbReference type="EMBL" id="CP061799">
    <property type="protein sequence ID" value="QTA78360.1"/>
    <property type="molecule type" value="Genomic_DNA"/>
</dbReference>
<keyword evidence="3" id="KW-1185">Reference proteome</keyword>
<gene>
    <name evidence="2" type="ORF">dnl_05820</name>
</gene>
<protein>
    <submittedName>
        <fullName evidence="2">HD domain-containing protein</fullName>
    </submittedName>
</protein>
<name>A0A975GEP9_9BACT</name>
<evidence type="ECO:0000259" key="1">
    <source>
        <dbReference type="Pfam" id="PF01966"/>
    </source>
</evidence>
<dbReference type="Proteomes" id="UP000663720">
    <property type="component" value="Chromosome"/>
</dbReference>